<reference evidence="2 3" key="1">
    <citation type="submission" date="2020-03" db="EMBL/GenBank/DDBJ databases">
        <title>Whole genome shotgun sequence of Phytohabitans flavus NBRC 107702.</title>
        <authorList>
            <person name="Komaki H."/>
            <person name="Tamura T."/>
        </authorList>
    </citation>
    <scope>NUCLEOTIDE SEQUENCE [LARGE SCALE GENOMIC DNA]</scope>
    <source>
        <strain evidence="2 3">NBRC 107702</strain>
    </source>
</reference>
<protein>
    <recommendedName>
        <fullName evidence="4">Lipoprotein</fullName>
    </recommendedName>
</protein>
<feature type="chain" id="PRO_5026034235" description="Lipoprotein" evidence="1">
    <location>
        <begin position="23"/>
        <end position="201"/>
    </location>
</feature>
<organism evidence="2 3">
    <name type="scientific">Phytohabitans flavus</name>
    <dbReference type="NCBI Taxonomy" id="1076124"/>
    <lineage>
        <taxon>Bacteria</taxon>
        <taxon>Bacillati</taxon>
        <taxon>Actinomycetota</taxon>
        <taxon>Actinomycetes</taxon>
        <taxon>Micromonosporales</taxon>
        <taxon>Micromonosporaceae</taxon>
    </lineage>
</organism>
<gene>
    <name evidence="2" type="ORF">Pflav_016060</name>
</gene>
<keyword evidence="1" id="KW-0732">Signal</keyword>
<accession>A0A6F8XN04</accession>
<dbReference type="PROSITE" id="PS51257">
    <property type="entry name" value="PROKAR_LIPOPROTEIN"/>
    <property type="match status" value="1"/>
</dbReference>
<evidence type="ECO:0008006" key="4">
    <source>
        <dbReference type="Google" id="ProtNLM"/>
    </source>
</evidence>
<evidence type="ECO:0000313" key="3">
    <source>
        <dbReference type="Proteomes" id="UP000502508"/>
    </source>
</evidence>
<feature type="signal peptide" evidence="1">
    <location>
        <begin position="1"/>
        <end position="22"/>
    </location>
</feature>
<dbReference type="RefSeq" id="WP_173034844.1">
    <property type="nucleotide sequence ID" value="NZ_AP022870.1"/>
</dbReference>
<evidence type="ECO:0000313" key="2">
    <source>
        <dbReference type="EMBL" id="BCB75196.1"/>
    </source>
</evidence>
<keyword evidence="3" id="KW-1185">Reference proteome</keyword>
<proteinExistence type="predicted"/>
<dbReference type="Proteomes" id="UP000502508">
    <property type="component" value="Chromosome"/>
</dbReference>
<evidence type="ECO:0000256" key="1">
    <source>
        <dbReference type="SAM" id="SignalP"/>
    </source>
</evidence>
<name>A0A6F8XN04_9ACTN</name>
<dbReference type="KEGG" id="pfla:Pflav_016060"/>
<dbReference type="EMBL" id="AP022870">
    <property type="protein sequence ID" value="BCB75196.1"/>
    <property type="molecule type" value="Genomic_DNA"/>
</dbReference>
<sequence length="201" mass="21339">MTISIYRSRTAAFCAAALLAAALTGCGGPKSGRESGRDGGADEVASLATLAPSAPATGAAADTGRPQLRLDSTDEEENAMWEAYRICLHDHGVKENKDRAAAVGPGHGLILDQSGEPKEAYVACANKLPLQPPELDPDKNPNYVSQWNDYVQCLRGRGMKVHALPDGSGWTWDDGVTSSPPQDVQIKAEKECTMEIFGAKK</sequence>
<dbReference type="AlphaFoldDB" id="A0A6F8XN04"/>
<reference evidence="2 3" key="2">
    <citation type="submission" date="2020-03" db="EMBL/GenBank/DDBJ databases">
        <authorList>
            <person name="Ichikawa N."/>
            <person name="Kimura A."/>
            <person name="Kitahashi Y."/>
            <person name="Uohara A."/>
        </authorList>
    </citation>
    <scope>NUCLEOTIDE SEQUENCE [LARGE SCALE GENOMIC DNA]</scope>
    <source>
        <strain evidence="2 3">NBRC 107702</strain>
    </source>
</reference>